<feature type="region of interest" description="Disordered" evidence="1">
    <location>
        <begin position="82"/>
        <end position="129"/>
    </location>
</feature>
<accession>A0A834ARB4</accession>
<comment type="caution">
    <text evidence="2">The sequence shown here is derived from an EMBL/GenBank/DDBJ whole genome shotgun (WGS) entry which is preliminary data.</text>
</comment>
<proteinExistence type="predicted"/>
<dbReference type="AlphaFoldDB" id="A0A834ARB4"/>
<protein>
    <submittedName>
        <fullName evidence="2">Uncharacterized protein</fullName>
    </submittedName>
</protein>
<reference evidence="2 3" key="1">
    <citation type="journal article" date="2020" name="Nature">
        <title>Six reference-quality genomes reveal evolution of bat adaptations.</title>
        <authorList>
            <person name="Jebb D."/>
            <person name="Huang Z."/>
            <person name="Pippel M."/>
            <person name="Hughes G.M."/>
            <person name="Lavrichenko K."/>
            <person name="Devanna P."/>
            <person name="Winkler S."/>
            <person name="Jermiin L.S."/>
            <person name="Skirmuntt E.C."/>
            <person name="Katzourakis A."/>
            <person name="Burkitt-Gray L."/>
            <person name="Ray D.A."/>
            <person name="Sullivan K.A.M."/>
            <person name="Roscito J.G."/>
            <person name="Kirilenko B.M."/>
            <person name="Davalos L.M."/>
            <person name="Corthals A.P."/>
            <person name="Power M.L."/>
            <person name="Jones G."/>
            <person name="Ransome R.D."/>
            <person name="Dechmann D.K.N."/>
            <person name="Locatelli A.G."/>
            <person name="Puechmaille S.J."/>
            <person name="Fedrigo O."/>
            <person name="Jarvis E.D."/>
            <person name="Hiller M."/>
            <person name="Vernes S.C."/>
            <person name="Myers E.W."/>
            <person name="Teeling E.C."/>
        </authorList>
    </citation>
    <scope>NUCLEOTIDE SEQUENCE [LARGE SCALE GENOMIC DNA]</scope>
    <source>
        <strain evidence="2">Bat1K_MPI-CBG_1</strain>
    </source>
</reference>
<sequence length="166" mass="17605">MMIPFIIDGSQCIAASSPASLFLSSACAAAEAGRRHSAVSSPSCYLPVSVDDVGGLEDGGGTQLASGPRLLRCSSRAGGCWQGVRGSPRHPRESSGSWRQRRGRLVKKKKKKKKSPLRGDPPCAPSFHPDPGHSLTWAIRVGLARLPRAPSIVASPPRPFDKCILL</sequence>
<evidence type="ECO:0000256" key="1">
    <source>
        <dbReference type="SAM" id="MobiDB-lite"/>
    </source>
</evidence>
<gene>
    <name evidence="2" type="ORF">HJG60_010465</name>
</gene>
<name>A0A834ARB4_9CHIR</name>
<evidence type="ECO:0000313" key="2">
    <source>
        <dbReference type="EMBL" id="KAF6114466.1"/>
    </source>
</evidence>
<organism evidence="2 3">
    <name type="scientific">Phyllostomus discolor</name>
    <name type="common">pale spear-nosed bat</name>
    <dbReference type="NCBI Taxonomy" id="89673"/>
    <lineage>
        <taxon>Eukaryota</taxon>
        <taxon>Metazoa</taxon>
        <taxon>Chordata</taxon>
        <taxon>Craniata</taxon>
        <taxon>Vertebrata</taxon>
        <taxon>Euteleostomi</taxon>
        <taxon>Mammalia</taxon>
        <taxon>Eutheria</taxon>
        <taxon>Laurasiatheria</taxon>
        <taxon>Chiroptera</taxon>
        <taxon>Yangochiroptera</taxon>
        <taxon>Phyllostomidae</taxon>
        <taxon>Phyllostominae</taxon>
        <taxon>Phyllostomus</taxon>
    </lineage>
</organism>
<feature type="compositionally biased region" description="Basic residues" evidence="1">
    <location>
        <begin position="99"/>
        <end position="116"/>
    </location>
</feature>
<dbReference type="EMBL" id="JABVXQ010000004">
    <property type="protein sequence ID" value="KAF6114466.1"/>
    <property type="molecule type" value="Genomic_DNA"/>
</dbReference>
<dbReference type="Proteomes" id="UP000664940">
    <property type="component" value="Unassembled WGS sequence"/>
</dbReference>
<evidence type="ECO:0000313" key="3">
    <source>
        <dbReference type="Proteomes" id="UP000664940"/>
    </source>
</evidence>